<dbReference type="HAMAP" id="MF_01371_A">
    <property type="entry name" value="Ribosomal_uL30_A"/>
    <property type="match status" value="1"/>
</dbReference>
<dbReference type="InterPro" id="IPR005997">
    <property type="entry name" value="Ribosomal_uL30_arc"/>
</dbReference>
<keyword evidence="2 4" id="KW-0689">Ribosomal protein</keyword>
<dbReference type="NCBIfam" id="NF004711">
    <property type="entry name" value="PRK06049.1"/>
    <property type="match status" value="1"/>
</dbReference>
<dbReference type="InterPro" id="IPR039699">
    <property type="entry name" value="Ribosomal_uL30"/>
</dbReference>
<feature type="domain" description="Large ribosomal subunit protein uL30-like ferredoxin-like fold" evidence="5">
    <location>
        <begin position="2"/>
        <end position="52"/>
    </location>
</feature>
<dbReference type="InterPro" id="IPR016082">
    <property type="entry name" value="Ribosomal_uL30_ferredoxin-like"/>
</dbReference>
<dbReference type="InterPro" id="IPR035808">
    <property type="entry name" value="Ribosomal_uL30_euk_arc"/>
</dbReference>
<evidence type="ECO:0000313" key="8">
    <source>
        <dbReference type="Proteomes" id="UP001369247"/>
    </source>
</evidence>
<dbReference type="GO" id="GO:0022625">
    <property type="term" value="C:cytosolic large ribosomal subunit"/>
    <property type="evidence" value="ECO:0007669"/>
    <property type="project" value="UniProtKB-UniRule"/>
</dbReference>
<keyword evidence="8" id="KW-1185">Reference proteome</keyword>
<dbReference type="Gene3D" id="1.10.15.30">
    <property type="match status" value="1"/>
</dbReference>
<dbReference type="RefSeq" id="WP_074358583.1">
    <property type="nucleotide sequence ID" value="NZ_CP104550.1"/>
</dbReference>
<dbReference type="Proteomes" id="UP001065373">
    <property type="component" value="Chromosome"/>
</dbReference>
<accession>A0A9E7RVR4</accession>
<name>A0A9E7RVR4_METWO</name>
<reference evidence="7" key="1">
    <citation type="submission" date="2022-09" db="EMBL/GenBank/DDBJ databases">
        <title>Characterization of three MwoI isoschizomers from sequenced genome and metagenomes.</title>
        <authorList>
            <person name="Fomenkov A."/>
            <person name="Xu S.Y."/>
            <person name="Roberts R.J."/>
        </authorList>
    </citation>
    <scope>NUCLEOTIDE SEQUENCE</scope>
    <source>
        <strain evidence="7">DSM 2970</strain>
    </source>
</reference>
<organism evidence="7">
    <name type="scientific">Methanothermobacter wolfeii</name>
    <name type="common">Methanobacterium wolfei</name>
    <dbReference type="NCBI Taxonomy" id="145261"/>
    <lineage>
        <taxon>Archaea</taxon>
        <taxon>Methanobacteriati</taxon>
        <taxon>Methanobacteriota</taxon>
        <taxon>Methanomada group</taxon>
        <taxon>Methanobacteria</taxon>
        <taxon>Methanobacteriales</taxon>
        <taxon>Methanobacteriaceae</taxon>
        <taxon>Methanothermobacter</taxon>
    </lineage>
</organism>
<reference evidence="6 8" key="2">
    <citation type="submission" date="2023-12" db="EMBL/GenBank/DDBJ databases">
        <title>Phenotypic and Genomic Characterization of Methanothermobacter wolfeii Strain BSEL, a CO2-Capturing Archaeon with Minimal Nutrient Requirements.</title>
        <authorList>
            <person name="Ale Enriquez F."/>
            <person name="Ahring B.K."/>
        </authorList>
    </citation>
    <scope>NUCLEOTIDE SEQUENCE [LARGE SCALE GENOMIC DNA]</scope>
    <source>
        <strain evidence="6 8">BSEL-1</strain>
    </source>
</reference>
<dbReference type="InterPro" id="IPR036919">
    <property type="entry name" value="Ribo_uL30_ferredoxin-like_sf"/>
</dbReference>
<proteinExistence type="inferred from homology"/>
<dbReference type="GeneID" id="75106076"/>
<comment type="similarity">
    <text evidence="1 4">Belongs to the universal ribosomal protein uL30 family.</text>
</comment>
<dbReference type="Proteomes" id="UP001369247">
    <property type="component" value="Unassembled WGS sequence"/>
</dbReference>
<dbReference type="InterPro" id="IPR018038">
    <property type="entry name" value="Ribosomal_uL30_CS"/>
</dbReference>
<dbReference type="GO" id="GO:0003723">
    <property type="term" value="F:RNA binding"/>
    <property type="evidence" value="ECO:0007669"/>
    <property type="project" value="TreeGrafter"/>
</dbReference>
<dbReference type="NCBIfam" id="TIGR01309">
    <property type="entry name" value="uL30_arch"/>
    <property type="match status" value="1"/>
</dbReference>
<dbReference type="Pfam" id="PF00327">
    <property type="entry name" value="Ribosomal_L30"/>
    <property type="match status" value="1"/>
</dbReference>
<dbReference type="KEGG" id="mwo:MWSIV6_0477"/>
<sequence>MFAVVRVRGSAGVRRDIADTMEMLRLNRINHAVLVEETPSYLGMLQKAKDYITWGEIDQETLKAMIMKRGRIIGGDKITDDYIKEKTDYDSVEEFAEAVFQGDVKLEDAGIKPVFRLHPPRKGYEAIKKAFNEGGSLGYRGEEINNLLKRMI</sequence>
<evidence type="ECO:0000256" key="2">
    <source>
        <dbReference type="ARBA" id="ARBA00022980"/>
    </source>
</evidence>
<protein>
    <recommendedName>
        <fullName evidence="4">Large ribosomal subunit protein uL30</fullName>
    </recommendedName>
</protein>
<dbReference type="PANTHER" id="PTHR11524:SF16">
    <property type="entry name" value="LARGE RIBOSOMAL SUBUNIT PROTEIN UL30"/>
    <property type="match status" value="1"/>
</dbReference>
<dbReference type="EMBL" id="JAXUHJ010000014">
    <property type="protein sequence ID" value="MEJ8543612.1"/>
    <property type="molecule type" value="Genomic_DNA"/>
</dbReference>
<dbReference type="PANTHER" id="PTHR11524">
    <property type="entry name" value="60S RIBOSOMAL PROTEIN L7"/>
    <property type="match status" value="1"/>
</dbReference>
<evidence type="ECO:0000313" key="6">
    <source>
        <dbReference type="EMBL" id="MEJ8543612.1"/>
    </source>
</evidence>
<evidence type="ECO:0000256" key="4">
    <source>
        <dbReference type="HAMAP-Rule" id="MF_01371"/>
    </source>
</evidence>
<evidence type="ECO:0000256" key="3">
    <source>
        <dbReference type="ARBA" id="ARBA00023274"/>
    </source>
</evidence>
<evidence type="ECO:0000313" key="7">
    <source>
        <dbReference type="EMBL" id="UXH32173.1"/>
    </source>
</evidence>
<dbReference type="PROSITE" id="PS00634">
    <property type="entry name" value="RIBOSOMAL_L30"/>
    <property type="match status" value="1"/>
</dbReference>
<keyword evidence="3 4" id="KW-0687">Ribonucleoprotein</keyword>
<dbReference type="AlphaFoldDB" id="A0A9E7RVR4"/>
<evidence type="ECO:0000259" key="5">
    <source>
        <dbReference type="Pfam" id="PF00327"/>
    </source>
</evidence>
<dbReference type="SUPFAM" id="SSF55129">
    <property type="entry name" value="Ribosomal protein L30p/L7e"/>
    <property type="match status" value="1"/>
</dbReference>
<dbReference type="GeneID" id="58978133"/>
<gene>
    <name evidence="7" type="primary">rpmD</name>
    <name evidence="4" type="synonym">rpl30</name>
    <name evidence="7" type="ORF">N5910_02450</name>
    <name evidence="6" type="ORF">U2150_08945</name>
</gene>
<evidence type="ECO:0000256" key="1">
    <source>
        <dbReference type="ARBA" id="ARBA00007594"/>
    </source>
</evidence>
<dbReference type="EMBL" id="CP104550">
    <property type="protein sequence ID" value="UXH32173.1"/>
    <property type="molecule type" value="Genomic_DNA"/>
</dbReference>
<dbReference type="GO" id="GO:0006412">
    <property type="term" value="P:translation"/>
    <property type="evidence" value="ECO:0007669"/>
    <property type="project" value="UniProtKB-UniRule"/>
</dbReference>
<dbReference type="CDD" id="cd01657">
    <property type="entry name" value="Ribosomal_L7_archeal_euk"/>
    <property type="match status" value="1"/>
</dbReference>
<comment type="subunit">
    <text evidence="4">Part of the 50S ribosomal subunit.</text>
</comment>
<dbReference type="Gene3D" id="3.30.1390.20">
    <property type="entry name" value="Ribosomal protein L30, ferredoxin-like fold domain"/>
    <property type="match status" value="1"/>
</dbReference>
<dbReference type="GO" id="GO:0003735">
    <property type="term" value="F:structural constituent of ribosome"/>
    <property type="evidence" value="ECO:0007669"/>
    <property type="project" value="UniProtKB-UniRule"/>
</dbReference>
<dbReference type="GO" id="GO:0000463">
    <property type="term" value="P:maturation of LSU-rRNA from tricistronic rRNA transcript (SSU-rRNA, 5.8S rRNA, LSU-rRNA)"/>
    <property type="evidence" value="ECO:0007669"/>
    <property type="project" value="TreeGrafter"/>
</dbReference>